<proteinExistence type="predicted"/>
<keyword evidence="2" id="KW-1185">Reference proteome</keyword>
<protein>
    <submittedName>
        <fullName evidence="1">Uncharacterized protein</fullName>
    </submittedName>
</protein>
<dbReference type="AlphaFoldDB" id="A0A225WNX2"/>
<gene>
    <name evidence="1" type="ORF">PHMEG_0007059</name>
</gene>
<dbReference type="EMBL" id="NBNE01000535">
    <property type="protein sequence ID" value="OWZ18799.1"/>
    <property type="molecule type" value="Genomic_DNA"/>
</dbReference>
<name>A0A225WNX2_9STRA</name>
<evidence type="ECO:0000313" key="2">
    <source>
        <dbReference type="Proteomes" id="UP000198211"/>
    </source>
</evidence>
<sequence length="235" mass="26072">MYDQSLRFSAYGIYGAPTTAFHRLSTHALRTIQHITDFILLGFRDGYGSGHGVRGRTTSATQTGIRHFFTATGIDFPCGHPQIRMILKGIHRLDAPVRHKALVSINNLECCYAALDMNLPSSQGLWGSLCQAFSFSFVPPRSHRKKENRLHANDIAILDSNGDSTTIARVAEAVHIRLSGSKTNQHGEPTLRALNRSGHQFLCPAFGALCLLRSRRSLPQDIPAAVYIWMVLNDF</sequence>
<organism evidence="1 2">
    <name type="scientific">Phytophthora megakarya</name>
    <dbReference type="NCBI Taxonomy" id="4795"/>
    <lineage>
        <taxon>Eukaryota</taxon>
        <taxon>Sar</taxon>
        <taxon>Stramenopiles</taxon>
        <taxon>Oomycota</taxon>
        <taxon>Peronosporomycetes</taxon>
        <taxon>Peronosporales</taxon>
        <taxon>Peronosporaceae</taxon>
        <taxon>Phytophthora</taxon>
    </lineage>
</organism>
<dbReference type="Proteomes" id="UP000198211">
    <property type="component" value="Unassembled WGS sequence"/>
</dbReference>
<accession>A0A225WNX2</accession>
<comment type="caution">
    <text evidence="1">The sequence shown here is derived from an EMBL/GenBank/DDBJ whole genome shotgun (WGS) entry which is preliminary data.</text>
</comment>
<reference evidence="2" key="1">
    <citation type="submission" date="2017-03" db="EMBL/GenBank/DDBJ databases">
        <title>Phytopthora megakarya and P. palmivora, two closely related causual agents of cacao black pod achieved similar genome size and gene model numbers by different mechanisms.</title>
        <authorList>
            <person name="Ali S."/>
            <person name="Shao J."/>
            <person name="Larry D.J."/>
            <person name="Kronmiller B."/>
            <person name="Shen D."/>
            <person name="Strem M.D."/>
            <person name="Melnick R.L."/>
            <person name="Guiltinan M.J."/>
            <person name="Tyler B.M."/>
            <person name="Meinhardt L.W."/>
            <person name="Bailey B.A."/>
        </authorList>
    </citation>
    <scope>NUCLEOTIDE SEQUENCE [LARGE SCALE GENOMIC DNA]</scope>
    <source>
        <strain evidence="2">zdho120</strain>
    </source>
</reference>
<evidence type="ECO:0000313" key="1">
    <source>
        <dbReference type="EMBL" id="OWZ18799.1"/>
    </source>
</evidence>